<dbReference type="PANTHER" id="PTHR36113:SF6">
    <property type="entry name" value="FOSFOMYCIN RESISTANCE PROTEIN FOSX"/>
    <property type="match status" value="1"/>
</dbReference>
<evidence type="ECO:0000313" key="4">
    <source>
        <dbReference type="Proteomes" id="UP000266693"/>
    </source>
</evidence>
<accession>A0A396RMR1</accession>
<protein>
    <submittedName>
        <fullName evidence="3">Bleomycin resistance protein</fullName>
    </submittedName>
</protein>
<evidence type="ECO:0000256" key="1">
    <source>
        <dbReference type="ARBA" id="ARBA00022723"/>
    </source>
</evidence>
<comment type="caution">
    <text evidence="3">The sequence shown here is derived from an EMBL/GenBank/DDBJ whole genome shotgun (WGS) entry which is preliminary data.</text>
</comment>
<dbReference type="InterPro" id="IPR037523">
    <property type="entry name" value="VOC_core"/>
</dbReference>
<keyword evidence="1" id="KW-0479">Metal-binding</keyword>
<evidence type="ECO:0000313" key="3">
    <source>
        <dbReference type="EMBL" id="RHW17714.1"/>
    </source>
</evidence>
<sequence>MPDIVRGGFHHIDLNVSDLAAAKAVYGPFLEFLGYTCVKDDAEGCEWDLRQDGRGAALGLKPCDPALSDHVHKRYAPGLHHLAWRAESRADVDAVHALLVEHGVTILDPPAHYPEYWGDYYAVFFEDPDGMKLEVVHSPGWL</sequence>
<dbReference type="Pfam" id="PF00903">
    <property type="entry name" value="Glyoxalase"/>
    <property type="match status" value="1"/>
</dbReference>
<dbReference type="InterPro" id="IPR051332">
    <property type="entry name" value="Fosfomycin_Res_Enzymes"/>
</dbReference>
<organism evidence="3 4">
    <name type="scientific">Sphingomonas gilva</name>
    <dbReference type="NCBI Taxonomy" id="2305907"/>
    <lineage>
        <taxon>Bacteria</taxon>
        <taxon>Pseudomonadati</taxon>
        <taxon>Pseudomonadota</taxon>
        <taxon>Alphaproteobacteria</taxon>
        <taxon>Sphingomonadales</taxon>
        <taxon>Sphingomonadaceae</taxon>
        <taxon>Sphingomonas</taxon>
    </lineage>
</organism>
<dbReference type="Gene3D" id="3.10.180.10">
    <property type="entry name" value="2,3-Dihydroxybiphenyl 1,2-Dioxygenase, domain 1"/>
    <property type="match status" value="1"/>
</dbReference>
<dbReference type="InterPro" id="IPR029068">
    <property type="entry name" value="Glyas_Bleomycin-R_OHBP_Dase"/>
</dbReference>
<dbReference type="PROSITE" id="PS51819">
    <property type="entry name" value="VOC"/>
    <property type="match status" value="1"/>
</dbReference>
<keyword evidence="4" id="KW-1185">Reference proteome</keyword>
<dbReference type="GO" id="GO:0046872">
    <property type="term" value="F:metal ion binding"/>
    <property type="evidence" value="ECO:0007669"/>
    <property type="project" value="UniProtKB-KW"/>
</dbReference>
<evidence type="ECO:0000259" key="2">
    <source>
        <dbReference type="PROSITE" id="PS51819"/>
    </source>
</evidence>
<reference evidence="3 4" key="1">
    <citation type="submission" date="2018-08" db="EMBL/GenBank/DDBJ databases">
        <title>The multiple taxonomic identification of Sphingomonas gilva.</title>
        <authorList>
            <person name="Zhu D."/>
            <person name="Zheng S."/>
        </authorList>
    </citation>
    <scope>NUCLEOTIDE SEQUENCE [LARGE SCALE GENOMIC DNA]</scope>
    <source>
        <strain evidence="3 4">ZDH117</strain>
    </source>
</reference>
<dbReference type="EMBL" id="QWLV01000003">
    <property type="protein sequence ID" value="RHW17714.1"/>
    <property type="molecule type" value="Genomic_DNA"/>
</dbReference>
<dbReference type="RefSeq" id="WP_118863980.1">
    <property type="nucleotide sequence ID" value="NZ_QWLV01000003.1"/>
</dbReference>
<dbReference type="OrthoDB" id="4725692at2"/>
<dbReference type="Proteomes" id="UP000266693">
    <property type="component" value="Unassembled WGS sequence"/>
</dbReference>
<name>A0A396RMR1_9SPHN</name>
<dbReference type="AlphaFoldDB" id="A0A396RMR1"/>
<feature type="domain" description="VOC" evidence="2">
    <location>
        <begin position="8"/>
        <end position="138"/>
    </location>
</feature>
<dbReference type="SUPFAM" id="SSF54593">
    <property type="entry name" value="Glyoxalase/Bleomycin resistance protein/Dihydroxybiphenyl dioxygenase"/>
    <property type="match status" value="1"/>
</dbReference>
<dbReference type="InterPro" id="IPR004360">
    <property type="entry name" value="Glyas_Fos-R_dOase_dom"/>
</dbReference>
<gene>
    <name evidence="3" type="ORF">D1610_09785</name>
</gene>
<dbReference type="PANTHER" id="PTHR36113">
    <property type="entry name" value="LYASE, PUTATIVE-RELATED-RELATED"/>
    <property type="match status" value="1"/>
</dbReference>
<proteinExistence type="predicted"/>